<reference evidence="2" key="1">
    <citation type="journal article" date="2014" name="Genome Announc.">
        <title>Genome sequence of the yeast Cyberlindnera fabianii (Hansenula fabianii).</title>
        <authorList>
            <person name="Freel K.C."/>
            <person name="Sarilar V."/>
            <person name="Neuveglise C."/>
            <person name="Devillers H."/>
            <person name="Friedrich A."/>
            <person name="Schacherer J."/>
        </authorList>
    </citation>
    <scope>NUCLEOTIDE SEQUENCE</scope>
    <source>
        <strain evidence="2">YJS4271</strain>
    </source>
</reference>
<accession>A0A061BCU6</accession>
<proteinExistence type="predicted"/>
<name>A0A061BCU6_CYBFA</name>
<dbReference type="AlphaFoldDB" id="A0A061BCU6"/>
<protein>
    <submittedName>
        <fullName evidence="2">CYFA0S29e01035g1_1</fullName>
    </submittedName>
</protein>
<feature type="region of interest" description="Disordered" evidence="1">
    <location>
        <begin position="154"/>
        <end position="176"/>
    </location>
</feature>
<sequence>MILLCFTKKLYHYVANLMIQIILLDQQGSSHGDTTETNSETSCTIGGRSGTCSIRKSSRLTSQCLCVCLILLRISDGSCDVICFVPIIGNGGYFCCCCIKSLNNCLGVCSEGVFNGEDSCDSTRSWVCCSLARVGFDSRLEIDMTVLINSNGPTEDLVGGERTTRRLGRDESDTGS</sequence>
<organism evidence="2">
    <name type="scientific">Cyberlindnera fabianii</name>
    <name type="common">Yeast</name>
    <name type="synonym">Hansenula fabianii</name>
    <dbReference type="NCBI Taxonomy" id="36022"/>
    <lineage>
        <taxon>Eukaryota</taxon>
        <taxon>Fungi</taxon>
        <taxon>Dikarya</taxon>
        <taxon>Ascomycota</taxon>
        <taxon>Saccharomycotina</taxon>
        <taxon>Saccharomycetes</taxon>
        <taxon>Phaffomycetales</taxon>
        <taxon>Phaffomycetaceae</taxon>
        <taxon>Cyberlindnera</taxon>
    </lineage>
</organism>
<dbReference type="EMBL" id="LK052914">
    <property type="protein sequence ID" value="CDR47157.1"/>
    <property type="molecule type" value="Genomic_DNA"/>
</dbReference>
<feature type="compositionally biased region" description="Basic and acidic residues" evidence="1">
    <location>
        <begin position="162"/>
        <end position="176"/>
    </location>
</feature>
<evidence type="ECO:0000313" key="2">
    <source>
        <dbReference type="EMBL" id="CDR47157.1"/>
    </source>
</evidence>
<evidence type="ECO:0000256" key="1">
    <source>
        <dbReference type="SAM" id="MobiDB-lite"/>
    </source>
</evidence>
<gene>
    <name evidence="2" type="ORF">CYFA0S_29e01035g</name>
</gene>